<dbReference type="InterPro" id="IPR050361">
    <property type="entry name" value="MPP/UQCRC_Complex"/>
</dbReference>
<feature type="signal peptide" evidence="1">
    <location>
        <begin position="1"/>
        <end position="28"/>
    </location>
</feature>
<sequence>MERPMKAIFASVIGFGLAFLPAVAPAQAAVDIQQVTSDKGITAWLVEDYTVPIISIRFAFEGGSTQDPVGKEGLAQLMSGLFDEGAGDLGRTEFQEELDQSGAEMSFDAGPDAFYGSMRMLAEDRAEAFRLLELAVNQPRFDAEPLARIRAQMVAGIQARANDPETEASIAWANAIYGDHPYARQDEGTPETLATITRDDLRELHRDLFARDNLVVSVVGAIDAQTLKAELDRVFGSLPEAPDVGDVQRVEPKLDQQISLPFEIPQATLRLAYPGIERDDPQFFAAYLMNHILGGGTFSSRLFDEVREKRGLAYGIGSSLVNRDYSSALMIGTSTRADRAEETLGVIRDVIKRMAEEGPTEQELRDAKDYVVGAYAINNLDTSSAIARTLVQLQIEDLGIDYIDRRGDLIEAVTLEDVKAVAKRLLSAEPAIMIVGPTVSFDKG</sequence>
<gene>
    <name evidence="3" type="ORF">BSQ44_19015</name>
</gene>
<dbReference type="InterPro" id="IPR011249">
    <property type="entry name" value="Metalloenz_LuxS/M16"/>
</dbReference>
<keyword evidence="4" id="KW-1185">Reference proteome</keyword>
<feature type="domain" description="Peptidase M16 C-terminal" evidence="2">
    <location>
        <begin position="195"/>
        <end position="369"/>
    </location>
</feature>
<reference evidence="4" key="1">
    <citation type="submission" date="2016-11" db="EMBL/GenBank/DDBJ databases">
        <title>Mesorhizobium oceanicum sp. nov., isolated from deep seawater in South China Sea.</title>
        <authorList>
            <person name="Fu G.-Y."/>
        </authorList>
    </citation>
    <scope>NUCLEOTIDE SEQUENCE [LARGE SCALE GENOMIC DNA]</scope>
    <source>
        <strain evidence="4">B7</strain>
    </source>
</reference>
<evidence type="ECO:0000313" key="3">
    <source>
        <dbReference type="EMBL" id="APH74700.1"/>
    </source>
</evidence>
<dbReference type="Proteomes" id="UP000182840">
    <property type="component" value="Chromosome"/>
</dbReference>
<dbReference type="EMBL" id="CP018171">
    <property type="protein sequence ID" value="APH74700.1"/>
    <property type="molecule type" value="Genomic_DNA"/>
</dbReference>
<accession>A0A1L3SZ97</accession>
<protein>
    <submittedName>
        <fullName evidence="3">Peptidase M16</fullName>
    </submittedName>
</protein>
<name>A0A1L3SZ97_9HYPH</name>
<dbReference type="Gene3D" id="3.30.830.10">
    <property type="entry name" value="Metalloenzyme, LuxS/M16 peptidase-like"/>
    <property type="match status" value="2"/>
</dbReference>
<dbReference type="InterPro" id="IPR007863">
    <property type="entry name" value="Peptidase_M16_C"/>
</dbReference>
<dbReference type="SUPFAM" id="SSF63411">
    <property type="entry name" value="LuxS/MPP-like metallohydrolase"/>
    <property type="match status" value="2"/>
</dbReference>
<dbReference type="PANTHER" id="PTHR11851:SF224">
    <property type="entry name" value="PROCESSING PROTEASE"/>
    <property type="match status" value="1"/>
</dbReference>
<feature type="chain" id="PRO_5009856977" evidence="1">
    <location>
        <begin position="29"/>
        <end position="444"/>
    </location>
</feature>
<keyword evidence="1" id="KW-0732">Signal</keyword>
<evidence type="ECO:0000256" key="1">
    <source>
        <dbReference type="SAM" id="SignalP"/>
    </source>
</evidence>
<dbReference type="KEGG" id="meso:BSQ44_19015"/>
<dbReference type="GO" id="GO:0046872">
    <property type="term" value="F:metal ion binding"/>
    <property type="evidence" value="ECO:0007669"/>
    <property type="project" value="InterPro"/>
</dbReference>
<evidence type="ECO:0000313" key="4">
    <source>
        <dbReference type="Proteomes" id="UP000182840"/>
    </source>
</evidence>
<evidence type="ECO:0000259" key="2">
    <source>
        <dbReference type="Pfam" id="PF05193"/>
    </source>
</evidence>
<dbReference type="Pfam" id="PF05193">
    <property type="entry name" value="Peptidase_M16_C"/>
    <property type="match status" value="1"/>
</dbReference>
<organism evidence="3 4">
    <name type="scientific">Aquibium oceanicum</name>
    <dbReference type="NCBI Taxonomy" id="1670800"/>
    <lineage>
        <taxon>Bacteria</taxon>
        <taxon>Pseudomonadati</taxon>
        <taxon>Pseudomonadota</taxon>
        <taxon>Alphaproteobacteria</taxon>
        <taxon>Hyphomicrobiales</taxon>
        <taxon>Phyllobacteriaceae</taxon>
        <taxon>Aquibium</taxon>
    </lineage>
</organism>
<proteinExistence type="predicted"/>
<dbReference type="PANTHER" id="PTHR11851">
    <property type="entry name" value="METALLOPROTEASE"/>
    <property type="match status" value="1"/>
</dbReference>
<dbReference type="OrthoDB" id="9811314at2"/>
<dbReference type="STRING" id="1670800.BSQ44_19015"/>
<dbReference type="AlphaFoldDB" id="A0A1L3SZ97"/>